<dbReference type="EMBL" id="VOBR01000028">
    <property type="protein sequence ID" value="TWP47002.1"/>
    <property type="molecule type" value="Genomic_DNA"/>
</dbReference>
<evidence type="ECO:0000313" key="3">
    <source>
        <dbReference type="Proteomes" id="UP000316639"/>
    </source>
</evidence>
<dbReference type="InterPro" id="IPR008928">
    <property type="entry name" value="6-hairpin_glycosidase_sf"/>
</dbReference>
<dbReference type="AlphaFoldDB" id="A0A563EJQ8"/>
<dbReference type="Proteomes" id="UP000316639">
    <property type="component" value="Unassembled WGS sequence"/>
</dbReference>
<dbReference type="SUPFAM" id="SSF48208">
    <property type="entry name" value="Six-hairpin glycosidases"/>
    <property type="match status" value="1"/>
</dbReference>
<name>A0A563EJQ8_9PSEU</name>
<dbReference type="Gene3D" id="1.50.10.10">
    <property type="match status" value="1"/>
</dbReference>
<keyword evidence="1 2" id="KW-0378">Hydrolase</keyword>
<dbReference type="GO" id="GO:0016787">
    <property type="term" value="F:hydrolase activity"/>
    <property type="evidence" value="ECO:0007669"/>
    <property type="project" value="UniProtKB-KW"/>
</dbReference>
<dbReference type="Pfam" id="PF07470">
    <property type="entry name" value="Glyco_hydro_88"/>
    <property type="match status" value="1"/>
</dbReference>
<gene>
    <name evidence="2" type="ORF">FKR81_33680</name>
</gene>
<evidence type="ECO:0000256" key="1">
    <source>
        <dbReference type="ARBA" id="ARBA00022801"/>
    </source>
</evidence>
<dbReference type="PROSITE" id="PS51318">
    <property type="entry name" value="TAT"/>
    <property type="match status" value="1"/>
</dbReference>
<dbReference type="GO" id="GO:0005975">
    <property type="term" value="P:carbohydrate metabolic process"/>
    <property type="evidence" value="ECO:0007669"/>
    <property type="project" value="InterPro"/>
</dbReference>
<dbReference type="InterPro" id="IPR012341">
    <property type="entry name" value="6hp_glycosidase-like_sf"/>
</dbReference>
<dbReference type="InterPro" id="IPR052043">
    <property type="entry name" value="PolySaccharide_Degr_Enz"/>
</dbReference>
<comment type="caution">
    <text evidence="2">The sequence shown here is derived from an EMBL/GenBank/DDBJ whole genome shotgun (WGS) entry which is preliminary data.</text>
</comment>
<sequence>MAGPELRRMLVIRRLSLSNWRRPGRRQRRQVGDLMVRRRTFLLGASALPLLGAAAATPLDVGRAAADHWIRTASLGDNNWQNATLHSGVMALYEATSATKYRDYTLSWANKHDFKLRTSSSNPHFADYQAAGQAYLDLYEDKREPQRIAALVKEIDATVASGRVDYWWWVDALHMAMPIFARLGKADYGDKLYRWTRTRLWDNGLWWRDKKYVGRNVYWSRGNGWAIAALAKTLDALPASSPFRAGYVADFRAMAASLARVQRSDGFWNVNLGDPKDHPGPETSGTAFFTYGLAWGVRAGVLDASVYRPIALRGWDGMVSAALHSTGKVGYVQGQGQQPSDHQPVKRDDTANFGVGAFLLASTQVARL</sequence>
<proteinExistence type="predicted"/>
<dbReference type="PANTHER" id="PTHR33886:SF8">
    <property type="entry name" value="UNSATURATED RHAMNOGALACTURONAN HYDROLASE (EUROFUNG)"/>
    <property type="match status" value="1"/>
</dbReference>
<accession>A0A563EJQ8</accession>
<dbReference type="InterPro" id="IPR010905">
    <property type="entry name" value="Glyco_hydro_88"/>
</dbReference>
<dbReference type="InterPro" id="IPR006311">
    <property type="entry name" value="TAT_signal"/>
</dbReference>
<dbReference type="OrthoDB" id="258246at2"/>
<evidence type="ECO:0000313" key="2">
    <source>
        <dbReference type="EMBL" id="TWP47002.1"/>
    </source>
</evidence>
<protein>
    <submittedName>
        <fullName evidence="2">Glycosyl hydrolase family 88</fullName>
    </submittedName>
</protein>
<dbReference type="PANTHER" id="PTHR33886">
    <property type="entry name" value="UNSATURATED RHAMNOGALACTURONAN HYDROLASE (EUROFUNG)"/>
    <property type="match status" value="1"/>
</dbReference>
<organism evidence="2 3">
    <name type="scientific">Lentzea tibetensis</name>
    <dbReference type="NCBI Taxonomy" id="2591470"/>
    <lineage>
        <taxon>Bacteria</taxon>
        <taxon>Bacillati</taxon>
        <taxon>Actinomycetota</taxon>
        <taxon>Actinomycetes</taxon>
        <taxon>Pseudonocardiales</taxon>
        <taxon>Pseudonocardiaceae</taxon>
        <taxon>Lentzea</taxon>
    </lineage>
</organism>
<keyword evidence="3" id="KW-1185">Reference proteome</keyword>
<reference evidence="2 3" key="1">
    <citation type="submission" date="2019-07" db="EMBL/GenBank/DDBJ databases">
        <title>Lentzea xizangensis sp. nov., isolated from Qinghai-Tibetan Plateau Soils.</title>
        <authorList>
            <person name="Huang J."/>
        </authorList>
    </citation>
    <scope>NUCLEOTIDE SEQUENCE [LARGE SCALE GENOMIC DNA]</scope>
    <source>
        <strain evidence="2 3">FXJ1.1311</strain>
    </source>
</reference>